<dbReference type="VEuPathDB" id="PlasmoDB:PVPAM_000033900"/>
<dbReference type="VEuPathDB" id="PlasmoDB:PVW1_100021800"/>
<dbReference type="Proteomes" id="UP000220605">
    <property type="component" value="Unassembled WGS sequence"/>
</dbReference>
<organism evidence="1">
    <name type="scientific">Plasmodium vivax</name>
    <name type="common">malaria parasite P. vivax</name>
    <dbReference type="NCBI Taxonomy" id="5855"/>
    <lineage>
        <taxon>Eukaryota</taxon>
        <taxon>Sar</taxon>
        <taxon>Alveolata</taxon>
        <taxon>Apicomplexa</taxon>
        <taxon>Aconoidasida</taxon>
        <taxon>Haemosporida</taxon>
        <taxon>Plasmodiidae</taxon>
        <taxon>Plasmodium</taxon>
        <taxon>Plasmodium (Plasmodium)</taxon>
    </lineage>
</organism>
<proteinExistence type="predicted"/>
<name>A0A565A3L4_PLAVI</name>
<evidence type="ECO:0000313" key="1">
    <source>
        <dbReference type="EMBL" id="VUZ99378.1"/>
    </source>
</evidence>
<dbReference type="AlphaFoldDB" id="A0A565A3L4"/>
<dbReference type="VEuPathDB" id="PlasmoDB:PVP01_0000930"/>
<reference evidence="1" key="1">
    <citation type="submission" date="2016-07" db="EMBL/GenBank/DDBJ databases">
        <authorList>
            <consortium name="Pathogen Informatics"/>
        </authorList>
    </citation>
    <scope>NUCLEOTIDE SEQUENCE</scope>
</reference>
<protein>
    <submittedName>
        <fullName evidence="1">VIR protein</fullName>
    </submittedName>
</protein>
<dbReference type="EMBL" id="FLZR02000002">
    <property type="protein sequence ID" value="VUZ99378.1"/>
    <property type="molecule type" value="Genomic_DNA"/>
</dbReference>
<sequence>MSDFSVDIEKWKNEHLFLKDIWNLYENFNNPVSPFMSNVVYIMICRSIKTILNDNEGKYHNLCLKLVQNLYSFYNNTIALRNNSEYCMILNNWVYYLIRQHSIPDHIIDNIFNQTKISASVKDKEKICSYNSYSKLFKEPEKIIELNNFGLNTHIIGDILLETGHTNKDSCQKYVKECIKIYKCMNKKNCSGKNKDHIDNKKTCSQLDNFRSTYELLFRFKPQLTGIIPSLSSEDVDHLSNCSSFSSYFSFEKNKVPKISVEDTNPGNQVLGVPTSLGIMAGVSSVFALLYKITPAGRWINSGLVRNRGRTNNNVYGNGINELLFEGNLHNEFNSYNIGYEAA</sequence>
<gene>
    <name evidence="1" type="ORF">PVP01_0000930</name>
</gene>
<dbReference type="InterPro" id="IPR008780">
    <property type="entry name" value="Plasmodium_Vir"/>
</dbReference>
<dbReference type="Pfam" id="PF05795">
    <property type="entry name" value="Plasmodium_Vir"/>
    <property type="match status" value="1"/>
</dbReference>
<dbReference type="OrthoDB" id="384458at2759"/>
<accession>A0A565A3L4</accession>